<feature type="domain" description="NAD-dependent epimerase/dehydratase" evidence="3">
    <location>
        <begin position="6"/>
        <end position="257"/>
    </location>
</feature>
<dbReference type="Pfam" id="PF01370">
    <property type="entry name" value="Epimerase"/>
    <property type="match status" value="1"/>
</dbReference>
<evidence type="ECO:0000313" key="5">
    <source>
        <dbReference type="Proteomes" id="UP000054251"/>
    </source>
</evidence>
<evidence type="ECO:0000256" key="1">
    <source>
        <dbReference type="ARBA" id="ARBA00023002"/>
    </source>
</evidence>
<dbReference type="EMBL" id="LMYN01000007">
    <property type="protein sequence ID" value="KSA03616.1"/>
    <property type="molecule type" value="Genomic_DNA"/>
</dbReference>
<dbReference type="CDD" id="cd05227">
    <property type="entry name" value="AR_SDR_e"/>
    <property type="match status" value="1"/>
</dbReference>
<dbReference type="OrthoDB" id="2735536at2759"/>
<dbReference type="SUPFAM" id="SSF51735">
    <property type="entry name" value="NAD(P)-binding Rossmann-fold domains"/>
    <property type="match status" value="1"/>
</dbReference>
<dbReference type="InterPro" id="IPR036291">
    <property type="entry name" value="NAD(P)-bd_dom_sf"/>
</dbReference>
<dbReference type="RefSeq" id="XP_015469718.1">
    <property type="nucleotide sequence ID" value="XM_015609421.1"/>
</dbReference>
<evidence type="ECO:0000259" key="3">
    <source>
        <dbReference type="Pfam" id="PF01370"/>
    </source>
</evidence>
<comment type="caution">
    <text evidence="4">The sequence shown here is derived from an EMBL/GenBank/DDBJ whole genome shotgun (WGS) entry which is preliminary data.</text>
</comment>
<sequence length="334" mass="36745">MSCGTVLVTGGTGFVGTYCVIQLLEQGYDVHTSVRDLKKENRLREIIKANSKLDDKTVKEKLKVFEADVTEDDGWAEAFQGVDHVLHVASPFPLTEPEDPNDLIVPAREGTLRVLRFATSSPSVNRVVLTSSFAAVGYGHAERSKPFDENDFTNIDGTSVTYVKSKTIAEIEAWKFVKSVANTHAQSPISLTVLNPAYIFGPSLKKSLDNSSSLKIINNLLDGTLADGCKNMYLSAVDVRDVAKLHVQALQTPESEGKRFILTTGENISLLDVANILIENLPSEYTKNVPTKEIEGTKDIRKPSTNEKARRVFNWKPIPLKEAILESAKGLLDI</sequence>
<accession>A0A0V1Q543</accession>
<dbReference type="InterPro" id="IPR001509">
    <property type="entry name" value="Epimerase_deHydtase"/>
</dbReference>
<dbReference type="PANTHER" id="PTHR10366">
    <property type="entry name" value="NAD DEPENDENT EPIMERASE/DEHYDRATASE"/>
    <property type="match status" value="1"/>
</dbReference>
<reference evidence="4 5" key="1">
    <citation type="submission" date="2015-11" db="EMBL/GenBank/DDBJ databases">
        <title>The genome of Debaryomyces fabryi.</title>
        <authorList>
            <person name="Tafer H."/>
            <person name="Lopandic K."/>
        </authorList>
    </citation>
    <scope>NUCLEOTIDE SEQUENCE [LARGE SCALE GENOMIC DNA]</scope>
    <source>
        <strain evidence="4 5">CBS 789</strain>
    </source>
</reference>
<dbReference type="GeneID" id="26837600"/>
<dbReference type="AlphaFoldDB" id="A0A0V1Q543"/>
<name>A0A0V1Q543_9ASCO</name>
<comment type="similarity">
    <text evidence="2">Belongs to the NAD(P)-dependent epimerase/dehydratase family. Dihydroflavonol-4-reductase subfamily.</text>
</comment>
<organism evidence="4 5">
    <name type="scientific">Debaryomyces fabryi</name>
    <dbReference type="NCBI Taxonomy" id="58627"/>
    <lineage>
        <taxon>Eukaryota</taxon>
        <taxon>Fungi</taxon>
        <taxon>Dikarya</taxon>
        <taxon>Ascomycota</taxon>
        <taxon>Saccharomycotina</taxon>
        <taxon>Pichiomycetes</taxon>
        <taxon>Debaryomycetaceae</taxon>
        <taxon>Debaryomyces</taxon>
    </lineage>
</organism>
<protein>
    <recommendedName>
        <fullName evidence="3">NAD-dependent epimerase/dehydratase domain-containing protein</fullName>
    </recommendedName>
</protein>
<evidence type="ECO:0000313" key="4">
    <source>
        <dbReference type="EMBL" id="KSA03616.1"/>
    </source>
</evidence>
<dbReference type="PANTHER" id="PTHR10366:SF564">
    <property type="entry name" value="STEROL-4-ALPHA-CARBOXYLATE 3-DEHYDROGENASE, DECARBOXYLATING"/>
    <property type="match status" value="1"/>
</dbReference>
<dbReference type="Gene3D" id="3.40.50.720">
    <property type="entry name" value="NAD(P)-binding Rossmann-like Domain"/>
    <property type="match status" value="1"/>
</dbReference>
<gene>
    <name evidence="4" type="ORF">AC631_00591</name>
</gene>
<keyword evidence="5" id="KW-1185">Reference proteome</keyword>
<dbReference type="InterPro" id="IPR050425">
    <property type="entry name" value="NAD(P)_dehydrat-like"/>
</dbReference>
<keyword evidence="1" id="KW-0560">Oxidoreductase</keyword>
<dbReference type="GO" id="GO:0016616">
    <property type="term" value="F:oxidoreductase activity, acting on the CH-OH group of donors, NAD or NADP as acceptor"/>
    <property type="evidence" value="ECO:0007669"/>
    <property type="project" value="TreeGrafter"/>
</dbReference>
<dbReference type="Proteomes" id="UP000054251">
    <property type="component" value="Unassembled WGS sequence"/>
</dbReference>
<proteinExistence type="inferred from homology"/>
<evidence type="ECO:0000256" key="2">
    <source>
        <dbReference type="ARBA" id="ARBA00023445"/>
    </source>
</evidence>